<evidence type="ECO:0000256" key="2">
    <source>
        <dbReference type="ARBA" id="ARBA00011375"/>
    </source>
</evidence>
<keyword evidence="11" id="KW-1185">Reference proteome</keyword>
<keyword evidence="9" id="KW-0175">Coiled coil</keyword>
<comment type="caution">
    <text evidence="10">The sequence shown here is derived from an EMBL/GenBank/DDBJ whole genome shotgun (WGS) entry which is preliminary data.</text>
</comment>
<dbReference type="EMBL" id="JACMRX010000001">
    <property type="protein sequence ID" value="KAF7996366.1"/>
    <property type="molecule type" value="Genomic_DNA"/>
</dbReference>
<dbReference type="GO" id="GO:0097431">
    <property type="term" value="C:mitotic spindle pole"/>
    <property type="evidence" value="ECO:0007669"/>
    <property type="project" value="TreeGrafter"/>
</dbReference>
<dbReference type="Proteomes" id="UP000639338">
    <property type="component" value="Unassembled WGS sequence"/>
</dbReference>
<gene>
    <name evidence="10" type="ORF">HCN44_001998</name>
</gene>
<proteinExistence type="predicted"/>
<accession>A0A834Y1Q8</accession>
<evidence type="ECO:0000256" key="7">
    <source>
        <dbReference type="ARBA" id="ARBA00039966"/>
    </source>
</evidence>
<dbReference type="Gene3D" id="1.25.40.10">
    <property type="entry name" value="Tetratricopeptide repeat domain"/>
    <property type="match status" value="1"/>
</dbReference>
<dbReference type="GO" id="GO:0005876">
    <property type="term" value="C:spindle microtubule"/>
    <property type="evidence" value="ECO:0007669"/>
    <property type="project" value="TreeGrafter"/>
</dbReference>
<keyword evidence="6" id="KW-0206">Cytoskeleton</keyword>
<dbReference type="Pfam" id="PF21033">
    <property type="entry name" value="RMD1-3"/>
    <property type="match status" value="1"/>
</dbReference>
<dbReference type="OrthoDB" id="512473at2759"/>
<keyword evidence="5" id="KW-0802">TPR repeat</keyword>
<keyword evidence="3" id="KW-0963">Cytoplasm</keyword>
<dbReference type="SUPFAM" id="SSF48452">
    <property type="entry name" value="TPR-like"/>
    <property type="match status" value="1"/>
</dbReference>
<dbReference type="GO" id="GO:0008017">
    <property type="term" value="F:microtubule binding"/>
    <property type="evidence" value="ECO:0007669"/>
    <property type="project" value="TreeGrafter"/>
</dbReference>
<keyword evidence="4" id="KW-0677">Repeat</keyword>
<dbReference type="PANTHER" id="PTHR16056:SF16">
    <property type="entry name" value="REGULATOR OF MICROTUBULE DYNAMICS PROTEIN 1"/>
    <property type="match status" value="1"/>
</dbReference>
<evidence type="ECO:0000256" key="1">
    <source>
        <dbReference type="ARBA" id="ARBA00004245"/>
    </source>
</evidence>
<evidence type="ECO:0000256" key="3">
    <source>
        <dbReference type="ARBA" id="ARBA00022490"/>
    </source>
</evidence>
<name>A0A834Y1Q8_APHGI</name>
<comment type="subunit">
    <text evidence="2">Interacts with microtubules.</text>
</comment>
<evidence type="ECO:0000256" key="4">
    <source>
        <dbReference type="ARBA" id="ARBA00022737"/>
    </source>
</evidence>
<dbReference type="PANTHER" id="PTHR16056">
    <property type="entry name" value="REGULATOR OF MICROTUBULE DYNAMICS PROTEIN"/>
    <property type="match status" value="1"/>
</dbReference>
<sequence>MSGILRNTLRLVGTAKYAPITNSTKYLRSMTLTTSRINSSLVLEPNNYVRRSHHAQAIQNSTGFWSTIRAAGNKISSTFAEKEVKTLNINNNFTVSLDSGEVGLIIPKIFFGRKDLIFPSTFNIKLNDKSIEPKSNKIAAEEEKISFKLGNWYGSVDSGKLILKLKDSNETFILKHTYYVKAKNKPPEYSEDEGLLFDPPKLDFDVGIYSCKIISKPDGLEPLHRTYPPLGINIPAERVLRYGHNVPDALAKENDGKVTDEPNSDGRMILQFPMTVVLEGGQQKIKIKDTDDDFNVYHKVEIRAYKEPAETITNFGSNTGGDRLSKIGILKMQLTSGNLLIEEIDSTGQRKSIMSNLSNNQMITVAIGATIGVLSAATLFIYQKYMEQKERENMMNNLENVNKRVTDLQLELDDLRAQQNINKSRKLKNSNRKRITSVSSFHTSAETDNEIDALSVTETEIDDEFYDCSDDEISSAGDLELNGTQGVIMELTRQLEILDEKYDNESLCEEVLCDLRSLVICHDNNIEVAWRLARACFKNASDLSDQAKIEVLAQEGMKACEKFLEEQHADLHKYYALLVGLRTEYLPIKEKLVGGKLFEKHVRIALDMRPDDATLNYLLGRFQFSVSGLSWIEKKVCETLFGEAPTSTYQEAVSTLENAEKYSDKPDIDIKFYLGQSYIKIKSYKQGVDLLREIENIKPLNTKQETMQKEAKTLASKNSKYC</sequence>
<evidence type="ECO:0000256" key="6">
    <source>
        <dbReference type="ARBA" id="ARBA00023212"/>
    </source>
</evidence>
<reference evidence="10 11" key="1">
    <citation type="submission" date="2020-08" db="EMBL/GenBank/DDBJ databases">
        <title>Aphidius gifuensis genome sequencing and assembly.</title>
        <authorList>
            <person name="Du Z."/>
        </authorList>
    </citation>
    <scope>NUCLEOTIDE SEQUENCE [LARGE SCALE GENOMIC DNA]</scope>
    <source>
        <strain evidence="10">YNYX2018</strain>
        <tissue evidence="10">Adults</tissue>
    </source>
</reference>
<evidence type="ECO:0000256" key="9">
    <source>
        <dbReference type="SAM" id="Coils"/>
    </source>
</evidence>
<evidence type="ECO:0000256" key="5">
    <source>
        <dbReference type="ARBA" id="ARBA00022803"/>
    </source>
</evidence>
<evidence type="ECO:0000256" key="8">
    <source>
        <dbReference type="ARBA" id="ARBA00041958"/>
    </source>
</evidence>
<comment type="subcellular location">
    <subcellularLocation>
        <location evidence="1">Cytoplasm</location>
        <location evidence="1">Cytoskeleton</location>
    </subcellularLocation>
</comment>
<feature type="coiled-coil region" evidence="9">
    <location>
        <begin position="391"/>
        <end position="418"/>
    </location>
</feature>
<dbReference type="InterPro" id="IPR049039">
    <property type="entry name" value="RMD1-3_a_helical_rpt"/>
</dbReference>
<dbReference type="AlphaFoldDB" id="A0A834Y1Q8"/>
<evidence type="ECO:0000313" key="10">
    <source>
        <dbReference type="EMBL" id="KAF7996366.1"/>
    </source>
</evidence>
<dbReference type="InterPro" id="IPR011990">
    <property type="entry name" value="TPR-like_helical_dom_sf"/>
</dbReference>
<evidence type="ECO:0000313" key="11">
    <source>
        <dbReference type="Proteomes" id="UP000639338"/>
    </source>
</evidence>
<organism evidence="10 11">
    <name type="scientific">Aphidius gifuensis</name>
    <name type="common">Parasitoid wasp</name>
    <dbReference type="NCBI Taxonomy" id="684658"/>
    <lineage>
        <taxon>Eukaryota</taxon>
        <taxon>Metazoa</taxon>
        <taxon>Ecdysozoa</taxon>
        <taxon>Arthropoda</taxon>
        <taxon>Hexapoda</taxon>
        <taxon>Insecta</taxon>
        <taxon>Pterygota</taxon>
        <taxon>Neoptera</taxon>
        <taxon>Endopterygota</taxon>
        <taxon>Hymenoptera</taxon>
        <taxon>Apocrita</taxon>
        <taxon>Ichneumonoidea</taxon>
        <taxon>Braconidae</taxon>
        <taxon>Aphidiinae</taxon>
        <taxon>Aphidius</taxon>
    </lineage>
</organism>
<protein>
    <recommendedName>
        <fullName evidence="7">Regulator of microtubule dynamics protein 1</fullName>
    </recommendedName>
    <alternativeName>
        <fullName evidence="8">Protein FAM82B</fullName>
    </alternativeName>
</protein>
<dbReference type="GO" id="GO:0005737">
    <property type="term" value="C:cytoplasm"/>
    <property type="evidence" value="ECO:0007669"/>
    <property type="project" value="TreeGrafter"/>
</dbReference>